<feature type="transmembrane region" description="Helical" evidence="6">
    <location>
        <begin position="283"/>
        <end position="301"/>
    </location>
</feature>
<sequence length="306" mass="33744">MDKNKILTWPPAVMLIAFVCAMLWGSAFPLLKIGFSILNIENNTGGKLFFAAYRFLSAGIILFLVLLLCKKQLILPAGKDYLTLLLLGLLQTTIQYFFFYIGISNTTSMKASIITGSGSLFLAVSSHLWLKDDRLSPVKITGLILGFIGIIIVNFNHKQFGLDFRLSGEGFIILTSLSSISALFIVKKISLRIYPPLLSAYQLTMGGIVLFGIACLFEKPSVIEFSTELVLLLLYLSAATATAFSLWYMLIKHNKLTSIAVYRFLIPVCGAFLSAAVLDSESFTWLSILSLALVSYGMITTSREKP</sequence>
<name>E1YJ54_9BACT</name>
<reference evidence="8" key="1">
    <citation type="journal article" date="2011" name="Environ. Microbiol.">
        <title>Genomic insights into the metabolic potential of the polycyclic aromatic hydrocarbon degrading sulfate-reducing Deltaproteobacterium N47.</title>
        <authorList>
            <person name="Bergmann F."/>
            <person name="Selesi D."/>
            <person name="Weinmaier T."/>
            <person name="Tischler P."/>
            <person name="Rattei T."/>
            <person name="Meckenstock R.U."/>
        </authorList>
    </citation>
    <scope>NUCLEOTIDE SEQUENCE</scope>
</reference>
<feature type="transmembrane region" description="Helical" evidence="6">
    <location>
        <begin position="137"/>
        <end position="155"/>
    </location>
</feature>
<organism evidence="8">
    <name type="scientific">uncultured Desulfobacterium sp</name>
    <dbReference type="NCBI Taxonomy" id="201089"/>
    <lineage>
        <taxon>Bacteria</taxon>
        <taxon>Pseudomonadati</taxon>
        <taxon>Thermodesulfobacteriota</taxon>
        <taxon>Desulfobacteria</taxon>
        <taxon>Desulfobacterales</taxon>
        <taxon>Desulfobacteriaceae</taxon>
        <taxon>Desulfobacterium</taxon>
        <taxon>environmental samples</taxon>
    </lineage>
</organism>
<feature type="transmembrane region" description="Helical" evidence="6">
    <location>
        <begin position="109"/>
        <end position="130"/>
    </location>
</feature>
<evidence type="ECO:0000256" key="2">
    <source>
        <dbReference type="ARBA" id="ARBA00022475"/>
    </source>
</evidence>
<evidence type="ECO:0000256" key="5">
    <source>
        <dbReference type="ARBA" id="ARBA00023136"/>
    </source>
</evidence>
<dbReference type="SUPFAM" id="SSF103481">
    <property type="entry name" value="Multidrug resistance efflux transporter EmrE"/>
    <property type="match status" value="2"/>
</dbReference>
<dbReference type="PANTHER" id="PTHR32322:SF18">
    <property type="entry name" value="S-ADENOSYLMETHIONINE_S-ADENOSYLHOMOCYSTEINE TRANSPORTER"/>
    <property type="match status" value="1"/>
</dbReference>
<feature type="transmembrane region" description="Helical" evidence="6">
    <location>
        <begin position="229"/>
        <end position="248"/>
    </location>
</feature>
<feature type="transmembrane region" description="Helical" evidence="6">
    <location>
        <begin position="51"/>
        <end position="69"/>
    </location>
</feature>
<dbReference type="InterPro" id="IPR000620">
    <property type="entry name" value="EamA_dom"/>
</dbReference>
<evidence type="ECO:0000256" key="1">
    <source>
        <dbReference type="ARBA" id="ARBA00004651"/>
    </source>
</evidence>
<dbReference type="InterPro" id="IPR037185">
    <property type="entry name" value="EmrE-like"/>
</dbReference>
<evidence type="ECO:0000256" key="3">
    <source>
        <dbReference type="ARBA" id="ARBA00022692"/>
    </source>
</evidence>
<dbReference type="GO" id="GO:0005886">
    <property type="term" value="C:plasma membrane"/>
    <property type="evidence" value="ECO:0007669"/>
    <property type="project" value="UniProtKB-SubCell"/>
</dbReference>
<feature type="domain" description="EamA" evidence="7">
    <location>
        <begin position="14"/>
        <end position="154"/>
    </location>
</feature>
<evidence type="ECO:0000259" key="7">
    <source>
        <dbReference type="Pfam" id="PF00892"/>
    </source>
</evidence>
<dbReference type="EMBL" id="FR695877">
    <property type="protein sequence ID" value="CBX31308.1"/>
    <property type="molecule type" value="Genomic_DNA"/>
</dbReference>
<comment type="subcellular location">
    <subcellularLocation>
        <location evidence="1">Cell membrane</location>
        <topology evidence="1">Multi-pass membrane protein</topology>
    </subcellularLocation>
</comment>
<gene>
    <name evidence="8" type="ORF">N47_E48200</name>
</gene>
<proteinExistence type="predicted"/>
<keyword evidence="5 6" id="KW-0472">Membrane</keyword>
<evidence type="ECO:0000256" key="6">
    <source>
        <dbReference type="SAM" id="Phobius"/>
    </source>
</evidence>
<dbReference type="Pfam" id="PF00892">
    <property type="entry name" value="EamA"/>
    <property type="match status" value="2"/>
</dbReference>
<dbReference type="PANTHER" id="PTHR32322">
    <property type="entry name" value="INNER MEMBRANE TRANSPORTER"/>
    <property type="match status" value="1"/>
</dbReference>
<keyword evidence="3 6" id="KW-0812">Transmembrane</keyword>
<keyword evidence="2" id="KW-1003">Cell membrane</keyword>
<protein>
    <recommendedName>
        <fullName evidence="7">EamA domain-containing protein</fullName>
    </recommendedName>
</protein>
<evidence type="ECO:0000313" key="8">
    <source>
        <dbReference type="EMBL" id="CBX31308.1"/>
    </source>
</evidence>
<feature type="domain" description="EamA" evidence="7">
    <location>
        <begin position="167"/>
        <end position="301"/>
    </location>
</feature>
<evidence type="ECO:0000256" key="4">
    <source>
        <dbReference type="ARBA" id="ARBA00022989"/>
    </source>
</evidence>
<feature type="transmembrane region" description="Helical" evidence="6">
    <location>
        <begin position="260"/>
        <end position="277"/>
    </location>
</feature>
<dbReference type="AlphaFoldDB" id="E1YJ54"/>
<feature type="transmembrane region" description="Helical" evidence="6">
    <location>
        <begin position="167"/>
        <end position="186"/>
    </location>
</feature>
<dbReference type="InterPro" id="IPR050638">
    <property type="entry name" value="AA-Vitamin_Transporters"/>
</dbReference>
<feature type="transmembrane region" description="Helical" evidence="6">
    <location>
        <begin position="81"/>
        <end position="103"/>
    </location>
</feature>
<accession>E1YJ54</accession>
<feature type="transmembrane region" description="Helical" evidence="6">
    <location>
        <begin position="198"/>
        <end position="217"/>
    </location>
</feature>
<feature type="transmembrane region" description="Helical" evidence="6">
    <location>
        <begin position="12"/>
        <end position="31"/>
    </location>
</feature>
<keyword evidence="4 6" id="KW-1133">Transmembrane helix</keyword>